<reference evidence="1" key="1">
    <citation type="submission" date="2021-03" db="EMBL/GenBank/DDBJ databases">
        <title>Draft genome sequence of rust myrtle Austropuccinia psidii MF-1, a brazilian biotype.</title>
        <authorList>
            <person name="Quecine M.C."/>
            <person name="Pachon D.M.R."/>
            <person name="Bonatelli M.L."/>
            <person name="Correr F.H."/>
            <person name="Franceschini L.M."/>
            <person name="Leite T.F."/>
            <person name="Margarido G.R.A."/>
            <person name="Almeida C.A."/>
            <person name="Ferrarezi J.A."/>
            <person name="Labate C.A."/>
        </authorList>
    </citation>
    <scope>NUCLEOTIDE SEQUENCE</scope>
    <source>
        <strain evidence="1">MF-1</strain>
    </source>
</reference>
<comment type="caution">
    <text evidence="1">The sequence shown here is derived from an EMBL/GenBank/DDBJ whole genome shotgun (WGS) entry which is preliminary data.</text>
</comment>
<dbReference type="Proteomes" id="UP000765509">
    <property type="component" value="Unassembled WGS sequence"/>
</dbReference>
<protein>
    <submittedName>
        <fullName evidence="1">Uncharacterized protein</fullName>
    </submittedName>
</protein>
<gene>
    <name evidence="1" type="ORF">O181_010807</name>
</gene>
<proteinExistence type="predicted"/>
<evidence type="ECO:0000313" key="2">
    <source>
        <dbReference type="Proteomes" id="UP000765509"/>
    </source>
</evidence>
<accession>A0A9Q3BUH9</accession>
<evidence type="ECO:0000313" key="1">
    <source>
        <dbReference type="EMBL" id="MBW0471092.1"/>
    </source>
</evidence>
<dbReference type="EMBL" id="AVOT02002657">
    <property type="protein sequence ID" value="MBW0471092.1"/>
    <property type="molecule type" value="Genomic_DNA"/>
</dbReference>
<dbReference type="AlphaFoldDB" id="A0A9Q3BUH9"/>
<organism evidence="1 2">
    <name type="scientific">Austropuccinia psidii MF-1</name>
    <dbReference type="NCBI Taxonomy" id="1389203"/>
    <lineage>
        <taxon>Eukaryota</taxon>
        <taxon>Fungi</taxon>
        <taxon>Dikarya</taxon>
        <taxon>Basidiomycota</taxon>
        <taxon>Pucciniomycotina</taxon>
        <taxon>Pucciniomycetes</taxon>
        <taxon>Pucciniales</taxon>
        <taxon>Sphaerophragmiaceae</taxon>
        <taxon>Austropuccinia</taxon>
    </lineage>
</organism>
<keyword evidence="2" id="KW-1185">Reference proteome</keyword>
<sequence length="85" mass="10424">MLGEKGNLKQIHEQEDHDSQDMHVRLLKDFVDFHANKWSNEKLIMKEKNYWDCELERERMGRQFKLDTEGKTRLKHENDCNYELE</sequence>
<name>A0A9Q3BUH9_9BASI</name>